<sequence>MKALILSDQTASKIQIVEVAKPTLTSNQVLLRIKAASLNRRDQWMREDKYPGIKYGVIMGSDACGVIEEVGNESLKNWIGKEVIINPNINWGDDLRVQAKQYSILGMPSNGTLTEYIAVSPDRLHEKPQHLTVEQASALPLGGLTAYRAVFTQGKVKKGDKVLISGVGGGVNQFAFQFALAAGAEVYATSGDDLKLQKSVKYGAKAVFNYKNPDWMKEAQQKAGGFDVVIDSAGGDQINTFVKLMRPAGRIVFFGATNGVPKTLDLHRMFWNQITLQGSTMGNDQEFAEMVQFVSKHKIVPIIDSLAPLEMAESAFNKMRDGRQFGKLVLVI</sequence>
<accession>A0ABT8F1Q5</accession>
<dbReference type="InterPro" id="IPR013154">
    <property type="entry name" value="ADH-like_N"/>
</dbReference>
<dbReference type="SUPFAM" id="SSF51735">
    <property type="entry name" value="NAD(P)-binding Rossmann-fold domains"/>
    <property type="match status" value="1"/>
</dbReference>
<dbReference type="SUPFAM" id="SSF50129">
    <property type="entry name" value="GroES-like"/>
    <property type="match status" value="1"/>
</dbReference>
<dbReference type="Pfam" id="PF08240">
    <property type="entry name" value="ADH_N"/>
    <property type="match status" value="1"/>
</dbReference>
<feature type="domain" description="Enoyl reductase (ER)" evidence="1">
    <location>
        <begin position="9"/>
        <end position="330"/>
    </location>
</feature>
<name>A0ABT8F1Q5_9BACT</name>
<dbReference type="Gene3D" id="3.90.180.10">
    <property type="entry name" value="Medium-chain alcohol dehydrogenases, catalytic domain"/>
    <property type="match status" value="1"/>
</dbReference>
<keyword evidence="3" id="KW-1185">Reference proteome</keyword>
<dbReference type="SMART" id="SM00829">
    <property type="entry name" value="PKS_ER"/>
    <property type="match status" value="1"/>
</dbReference>
<evidence type="ECO:0000313" key="3">
    <source>
        <dbReference type="Proteomes" id="UP001168552"/>
    </source>
</evidence>
<dbReference type="RefSeq" id="WP_320002696.1">
    <property type="nucleotide sequence ID" value="NZ_JAUHJS010000001.1"/>
</dbReference>
<dbReference type="InterPro" id="IPR020843">
    <property type="entry name" value="ER"/>
</dbReference>
<dbReference type="Proteomes" id="UP001168552">
    <property type="component" value="Unassembled WGS sequence"/>
</dbReference>
<evidence type="ECO:0000259" key="1">
    <source>
        <dbReference type="SMART" id="SM00829"/>
    </source>
</evidence>
<dbReference type="Gene3D" id="3.40.50.720">
    <property type="entry name" value="NAD(P)-binding Rossmann-like Domain"/>
    <property type="match status" value="1"/>
</dbReference>
<dbReference type="InterPro" id="IPR011032">
    <property type="entry name" value="GroES-like_sf"/>
</dbReference>
<dbReference type="PANTHER" id="PTHR45033:SF3">
    <property type="entry name" value="DEHYDROGENASE, PUTATIVE (AFU_ORTHOLOGUE AFUA_2G13270)-RELATED"/>
    <property type="match status" value="1"/>
</dbReference>
<gene>
    <name evidence="2" type="ORF">QWY31_01585</name>
</gene>
<protein>
    <submittedName>
        <fullName evidence="2">Zinc-binding dehydrogenase</fullName>
    </submittedName>
</protein>
<reference evidence="2" key="1">
    <citation type="submission" date="2023-06" db="EMBL/GenBank/DDBJ databases">
        <title>Cytophagales bacterium Strain LB-30, isolated from soil.</title>
        <authorList>
            <person name="Liu B."/>
        </authorList>
    </citation>
    <scope>NUCLEOTIDE SEQUENCE</scope>
    <source>
        <strain evidence="2">LB-30</strain>
    </source>
</reference>
<dbReference type="InterPro" id="IPR052711">
    <property type="entry name" value="Zinc_ADH-like"/>
</dbReference>
<dbReference type="InterPro" id="IPR036291">
    <property type="entry name" value="NAD(P)-bd_dom_sf"/>
</dbReference>
<dbReference type="InterPro" id="IPR013149">
    <property type="entry name" value="ADH-like_C"/>
</dbReference>
<proteinExistence type="predicted"/>
<evidence type="ECO:0000313" key="2">
    <source>
        <dbReference type="EMBL" id="MDN4164169.1"/>
    </source>
</evidence>
<dbReference type="PANTHER" id="PTHR45033">
    <property type="match status" value="1"/>
</dbReference>
<organism evidence="2 3">
    <name type="scientific">Shiella aurantiaca</name>
    <dbReference type="NCBI Taxonomy" id="3058365"/>
    <lineage>
        <taxon>Bacteria</taxon>
        <taxon>Pseudomonadati</taxon>
        <taxon>Bacteroidota</taxon>
        <taxon>Cytophagia</taxon>
        <taxon>Cytophagales</taxon>
        <taxon>Shiellaceae</taxon>
        <taxon>Shiella</taxon>
    </lineage>
</organism>
<dbReference type="Pfam" id="PF00107">
    <property type="entry name" value="ADH_zinc_N"/>
    <property type="match status" value="1"/>
</dbReference>
<comment type="caution">
    <text evidence="2">The sequence shown here is derived from an EMBL/GenBank/DDBJ whole genome shotgun (WGS) entry which is preliminary data.</text>
</comment>
<dbReference type="EMBL" id="JAUHJS010000001">
    <property type="protein sequence ID" value="MDN4164169.1"/>
    <property type="molecule type" value="Genomic_DNA"/>
</dbReference>